<feature type="region of interest" description="Disordered" evidence="1">
    <location>
        <begin position="136"/>
        <end position="319"/>
    </location>
</feature>
<evidence type="ECO:0000313" key="4">
    <source>
        <dbReference type="Proteomes" id="UP000053664"/>
    </source>
</evidence>
<protein>
    <submittedName>
        <fullName evidence="3">Uncharacterized protein</fullName>
    </submittedName>
</protein>
<organism evidence="3 4">
    <name type="scientific">Pseudozyma flocculosa PF-1</name>
    <dbReference type="NCBI Taxonomy" id="1277687"/>
    <lineage>
        <taxon>Eukaryota</taxon>
        <taxon>Fungi</taxon>
        <taxon>Dikarya</taxon>
        <taxon>Basidiomycota</taxon>
        <taxon>Ustilaginomycotina</taxon>
        <taxon>Ustilaginomycetes</taxon>
        <taxon>Ustilaginales</taxon>
        <taxon>Ustilaginaceae</taxon>
        <taxon>Pseudozyma</taxon>
    </lineage>
</organism>
<keyword evidence="2" id="KW-0472">Membrane</keyword>
<dbReference type="RefSeq" id="XP_007880796.1">
    <property type="nucleotide sequence ID" value="XM_007882605.1"/>
</dbReference>
<reference evidence="3 4" key="1">
    <citation type="journal article" date="2013" name="Plant Cell">
        <title>The transition from a phytopathogenic smut ancestor to an anamorphic biocontrol agent deciphered by comparative whole-genome analysis.</title>
        <authorList>
            <person name="Lefebvre F."/>
            <person name="Joly D.L."/>
            <person name="Labbe C."/>
            <person name="Teichmann B."/>
            <person name="Linning R."/>
            <person name="Belzile F."/>
            <person name="Bakkeren G."/>
            <person name="Belanger R.R."/>
        </authorList>
    </citation>
    <scope>NUCLEOTIDE SEQUENCE [LARGE SCALE GENOMIC DNA]</scope>
    <source>
        <strain evidence="3 4">PF-1</strain>
    </source>
</reference>
<feature type="region of interest" description="Disordered" evidence="1">
    <location>
        <begin position="362"/>
        <end position="386"/>
    </location>
</feature>
<dbReference type="AlphaFoldDB" id="A0A061H4M8"/>
<evidence type="ECO:0000256" key="1">
    <source>
        <dbReference type="SAM" id="MobiDB-lite"/>
    </source>
</evidence>
<dbReference type="GeneID" id="19319175"/>
<dbReference type="eggNOG" id="ENOG502TEB8">
    <property type="taxonomic scope" value="Eukaryota"/>
</dbReference>
<name>A0A061H4M8_9BASI</name>
<evidence type="ECO:0000256" key="2">
    <source>
        <dbReference type="SAM" id="Phobius"/>
    </source>
</evidence>
<keyword evidence="2" id="KW-1133">Transmembrane helix</keyword>
<feature type="compositionally biased region" description="Basic and acidic residues" evidence="1">
    <location>
        <begin position="291"/>
        <end position="302"/>
    </location>
</feature>
<dbReference type="Proteomes" id="UP000053664">
    <property type="component" value="Unassembled WGS sequence"/>
</dbReference>
<evidence type="ECO:0000313" key="3">
    <source>
        <dbReference type="EMBL" id="EPQ27538.1"/>
    </source>
</evidence>
<sequence length="456" mass="47144">MMLEAGLPRRFVKHVIRQAPPPSVQEPLEPVITETRSFVKRADLFNTANRSGIQPIDVIIVLGGLIAIFILLVLISGICKVVNRPRSEARHRANPQAMFKPSAAGYGARGIGDTVPLDAPATNLLGAASPMGMGGNSHYGDSSADLSLDTPPRSIKTHTRGKSSGVNFPGPPAAFRRGAQPQHPHLENQTSLDAPIAGPSFSSAAPDGSGFRPGQRFDYGQLSDGLPRGPSGNPNGYAPRQPSLRQGKAANSGPPPALSRSRSGRYAQGSDPTRRSRIDSVGPGTYRKSMFLHEDPSGDLHRVPTNGEGPSSAGGGLRRVESIGKGDARRRSNFMGGGVRGQSIYGNSGAALAPLDIRSAREDGWGSGQRSPGLSTPGAVTPSDMGPLGPRGYGGGAGHEYLDASANGSYPAPSSYSSMQAGYSGIGGSALSSNFPGGQFQAIEGVGSGGGGRRII</sequence>
<dbReference type="EMBL" id="KE361639">
    <property type="protein sequence ID" value="EPQ27538.1"/>
    <property type="molecule type" value="Genomic_DNA"/>
</dbReference>
<feature type="transmembrane region" description="Helical" evidence="2">
    <location>
        <begin position="58"/>
        <end position="82"/>
    </location>
</feature>
<keyword evidence="2" id="KW-0812">Transmembrane</keyword>
<dbReference type="OrthoDB" id="3366127at2759"/>
<dbReference type="KEGG" id="pfp:PFL1_05076"/>
<accession>A0A061H4M8</accession>
<proteinExistence type="predicted"/>
<dbReference type="HOGENOM" id="CLU_513012_0_0_1"/>
<gene>
    <name evidence="3" type="ORF">PFL1_05076</name>
</gene>